<dbReference type="WBParaSite" id="nRc.2.0.1.t34196-RA">
    <property type="protein sequence ID" value="nRc.2.0.1.t34196-RA"/>
    <property type="gene ID" value="nRc.2.0.1.g34196"/>
</dbReference>
<dbReference type="Proteomes" id="UP000887565">
    <property type="component" value="Unplaced"/>
</dbReference>
<name>A0A915K633_ROMCU</name>
<evidence type="ECO:0000313" key="3">
    <source>
        <dbReference type="WBParaSite" id="nRc.2.0.1.t34196-RA"/>
    </source>
</evidence>
<reference evidence="3" key="1">
    <citation type="submission" date="2022-11" db="UniProtKB">
        <authorList>
            <consortium name="WormBaseParasite"/>
        </authorList>
    </citation>
    <scope>IDENTIFICATION</scope>
</reference>
<feature type="region of interest" description="Disordered" evidence="1">
    <location>
        <begin position="183"/>
        <end position="213"/>
    </location>
</feature>
<accession>A0A915K633</accession>
<proteinExistence type="predicted"/>
<sequence length="275" mass="30943">MAFTKIPTMIAADCWRLCQMSPPLIKHEAIVTLGQELGRLPLNGCYAVCTTVEESQLMWPFAVVIQVCRAEGHTIVFDLLEMGIVPISLINLLQNAQRVIGFASNCDLTALANVNVRFADIKIRAHTSQIQQFLKSNRSLDYICDMNPELYKRLVERTADFYRTGNSLTAIGKPLLTSSTKLTKRTREEKSLAKSSKSPPKKPEVGANLNPTQARSRCVVEENRSFIEIAFETPNVFKPKPPPPDCHFSAFNYFRRRFVTPVANREAINLRAQAE</sequence>
<dbReference type="AlphaFoldDB" id="A0A915K633"/>
<protein>
    <submittedName>
        <fullName evidence="3">3'-5' exonuclease domain-containing protein</fullName>
    </submittedName>
</protein>
<evidence type="ECO:0000256" key="1">
    <source>
        <dbReference type="SAM" id="MobiDB-lite"/>
    </source>
</evidence>
<keyword evidence="2" id="KW-1185">Reference proteome</keyword>
<evidence type="ECO:0000313" key="2">
    <source>
        <dbReference type="Proteomes" id="UP000887565"/>
    </source>
</evidence>
<organism evidence="2 3">
    <name type="scientific">Romanomermis culicivorax</name>
    <name type="common">Nematode worm</name>
    <dbReference type="NCBI Taxonomy" id="13658"/>
    <lineage>
        <taxon>Eukaryota</taxon>
        <taxon>Metazoa</taxon>
        <taxon>Ecdysozoa</taxon>
        <taxon>Nematoda</taxon>
        <taxon>Enoplea</taxon>
        <taxon>Dorylaimia</taxon>
        <taxon>Mermithida</taxon>
        <taxon>Mermithoidea</taxon>
        <taxon>Mermithidae</taxon>
        <taxon>Romanomermis</taxon>
    </lineage>
</organism>